<protein>
    <submittedName>
        <fullName evidence="2">Uncharacterized protein</fullName>
    </submittedName>
</protein>
<dbReference type="EMBL" id="LGRX02002674">
    <property type="protein sequence ID" value="KAK3283701.1"/>
    <property type="molecule type" value="Genomic_DNA"/>
</dbReference>
<proteinExistence type="predicted"/>
<evidence type="ECO:0000256" key="1">
    <source>
        <dbReference type="SAM" id="MobiDB-lite"/>
    </source>
</evidence>
<keyword evidence="3" id="KW-1185">Reference proteome</keyword>
<dbReference type="AlphaFoldDB" id="A0AAE0GUJ4"/>
<evidence type="ECO:0000313" key="2">
    <source>
        <dbReference type="EMBL" id="KAK3283701.1"/>
    </source>
</evidence>
<gene>
    <name evidence="2" type="ORF">CYMTET_8617</name>
</gene>
<evidence type="ECO:0000313" key="3">
    <source>
        <dbReference type="Proteomes" id="UP001190700"/>
    </source>
</evidence>
<comment type="caution">
    <text evidence="2">The sequence shown here is derived from an EMBL/GenBank/DDBJ whole genome shotgun (WGS) entry which is preliminary data.</text>
</comment>
<sequence>MPSHYVEKGLESTPRGQKEFLSRGDIQRSFESSLASRTSGEEAFRVRSKSKSRSSSPTKQPVLRERHRWELPLCVDAAVWGGAGVVLWGSPGAALATALRVMVSGAPLPLVAVMTTAAASVAYNSEEASSDLVGCARTRKPGRIFQRCFRHLQTHQKNMSNRSTEMIYATSSDVSIVTFTILSIVAIATNPAARKAGDAAGGASLACLKACTKATKAVSGVTMEVVLAPARILWWTAQCARFGNKKPPPASPNRSAKKWKVAQDVKCTAPAVAAFKDAYQNVVKAQQVLAAWEGPQYAAPTVCQYLKSNAQLEKRKDILRSTVPDNRDGFSDLSIHPEDPTGSLPTYQAVLKKHGKDMTKVVSFEEKMERAFKL</sequence>
<feature type="compositionally biased region" description="Basic and acidic residues" evidence="1">
    <location>
        <begin position="1"/>
        <end position="28"/>
    </location>
</feature>
<reference evidence="2 3" key="1">
    <citation type="journal article" date="2015" name="Genome Biol. Evol.">
        <title>Comparative Genomics of a Bacterivorous Green Alga Reveals Evolutionary Causalities and Consequences of Phago-Mixotrophic Mode of Nutrition.</title>
        <authorList>
            <person name="Burns J.A."/>
            <person name="Paasch A."/>
            <person name="Narechania A."/>
            <person name="Kim E."/>
        </authorList>
    </citation>
    <scope>NUCLEOTIDE SEQUENCE [LARGE SCALE GENOMIC DNA]</scope>
    <source>
        <strain evidence="2 3">PLY_AMNH</strain>
    </source>
</reference>
<feature type="compositionally biased region" description="Polar residues" evidence="1">
    <location>
        <begin position="29"/>
        <end position="38"/>
    </location>
</feature>
<accession>A0AAE0GUJ4</accession>
<dbReference type="Proteomes" id="UP001190700">
    <property type="component" value="Unassembled WGS sequence"/>
</dbReference>
<organism evidence="2 3">
    <name type="scientific">Cymbomonas tetramitiformis</name>
    <dbReference type="NCBI Taxonomy" id="36881"/>
    <lineage>
        <taxon>Eukaryota</taxon>
        <taxon>Viridiplantae</taxon>
        <taxon>Chlorophyta</taxon>
        <taxon>Pyramimonadophyceae</taxon>
        <taxon>Pyramimonadales</taxon>
        <taxon>Pyramimonadaceae</taxon>
        <taxon>Cymbomonas</taxon>
    </lineage>
</organism>
<name>A0AAE0GUJ4_9CHLO</name>
<feature type="region of interest" description="Disordered" evidence="1">
    <location>
        <begin position="1"/>
        <end position="62"/>
    </location>
</feature>